<evidence type="ECO:0000259" key="10">
    <source>
        <dbReference type="Pfam" id="PF14841"/>
    </source>
</evidence>
<dbReference type="PANTHER" id="PTHR30534">
    <property type="entry name" value="FLAGELLAR MOTOR SWITCH PROTEIN FLIG"/>
    <property type="match status" value="1"/>
</dbReference>
<feature type="domain" description="Flagellar motor switch protein FliG middle" evidence="10">
    <location>
        <begin position="97"/>
        <end position="134"/>
    </location>
</feature>
<dbReference type="InterPro" id="IPR028263">
    <property type="entry name" value="FliG_N"/>
</dbReference>
<keyword evidence="8" id="KW-0472">Membrane</keyword>
<dbReference type="InterPro" id="IPR000090">
    <property type="entry name" value="Flg_Motor_Flig"/>
</dbReference>
<dbReference type="Proteomes" id="UP000179242">
    <property type="component" value="Unassembled WGS sequence"/>
</dbReference>
<dbReference type="SUPFAM" id="SSF48029">
    <property type="entry name" value="FliG"/>
    <property type="match status" value="1"/>
</dbReference>
<name>A0A1F4U383_UNCSA</name>
<evidence type="ECO:0000256" key="7">
    <source>
        <dbReference type="ARBA" id="ARBA00022779"/>
    </source>
</evidence>
<sequence>MNITGREKATIFLSILGSDTAARILRYLPEELADVIATSINHLPTPTPDALGAVLKEFKSGLALRAPIAPPPPQIAEEAVIAEDDSPLGRLNAAYAKRLAQLFSFERPQVAAFVLSMLNPAKKEEVLMNLGPQKGEIDNLIKTGRSNKFTEMLKSQLLELFAGKL</sequence>
<feature type="domain" description="Flagellar motor switch protein FliG N-terminal" evidence="11">
    <location>
        <begin position="3"/>
        <end position="69"/>
    </location>
</feature>
<keyword evidence="5" id="KW-1003">Cell membrane</keyword>
<evidence type="ECO:0000313" key="13">
    <source>
        <dbReference type="Proteomes" id="UP000179242"/>
    </source>
</evidence>
<dbReference type="Gene3D" id="1.10.220.30">
    <property type="match status" value="2"/>
</dbReference>
<dbReference type="GO" id="GO:0005886">
    <property type="term" value="C:plasma membrane"/>
    <property type="evidence" value="ECO:0007669"/>
    <property type="project" value="UniProtKB-SubCell"/>
</dbReference>
<organism evidence="12 13">
    <name type="scientific">candidate division WOR-1 bacterium RIFOXYC2_FULL_46_14</name>
    <dbReference type="NCBI Taxonomy" id="1802587"/>
    <lineage>
        <taxon>Bacteria</taxon>
        <taxon>Bacillati</taxon>
        <taxon>Saganbacteria</taxon>
    </lineage>
</organism>
<evidence type="ECO:0000313" key="12">
    <source>
        <dbReference type="EMBL" id="OGC39327.1"/>
    </source>
</evidence>
<dbReference type="GO" id="GO:0006935">
    <property type="term" value="P:chemotaxis"/>
    <property type="evidence" value="ECO:0007669"/>
    <property type="project" value="UniProtKB-KW"/>
</dbReference>
<evidence type="ECO:0000259" key="11">
    <source>
        <dbReference type="Pfam" id="PF14842"/>
    </source>
</evidence>
<evidence type="ECO:0000256" key="6">
    <source>
        <dbReference type="ARBA" id="ARBA00022500"/>
    </source>
</evidence>
<evidence type="ECO:0000256" key="1">
    <source>
        <dbReference type="ARBA" id="ARBA00004117"/>
    </source>
</evidence>
<dbReference type="EMBL" id="MEUJ01000010">
    <property type="protein sequence ID" value="OGC39327.1"/>
    <property type="molecule type" value="Genomic_DNA"/>
</dbReference>
<dbReference type="Pfam" id="PF14841">
    <property type="entry name" value="FliG_M"/>
    <property type="match status" value="1"/>
</dbReference>
<dbReference type="InterPro" id="IPR032779">
    <property type="entry name" value="FliG_M"/>
</dbReference>
<evidence type="ECO:0000256" key="9">
    <source>
        <dbReference type="ARBA" id="ARBA00023143"/>
    </source>
</evidence>
<evidence type="ECO:0000256" key="3">
    <source>
        <dbReference type="ARBA" id="ARBA00010299"/>
    </source>
</evidence>
<keyword evidence="6" id="KW-0145">Chemotaxis</keyword>
<evidence type="ECO:0000256" key="2">
    <source>
        <dbReference type="ARBA" id="ARBA00004413"/>
    </source>
</evidence>
<dbReference type="InterPro" id="IPR011002">
    <property type="entry name" value="FliG_a-hlx"/>
</dbReference>
<comment type="subcellular location">
    <subcellularLocation>
        <location evidence="1">Bacterial flagellum basal body</location>
    </subcellularLocation>
    <subcellularLocation>
        <location evidence="2">Cell membrane</location>
        <topology evidence="2">Peripheral membrane protein</topology>
        <orientation evidence="2">Cytoplasmic side</orientation>
    </subcellularLocation>
</comment>
<keyword evidence="7" id="KW-0283">Flagellar rotation</keyword>
<dbReference type="PANTHER" id="PTHR30534:SF0">
    <property type="entry name" value="FLAGELLAR MOTOR SWITCH PROTEIN FLIG"/>
    <property type="match status" value="1"/>
</dbReference>
<dbReference type="AlphaFoldDB" id="A0A1F4U383"/>
<dbReference type="GO" id="GO:0009425">
    <property type="term" value="C:bacterial-type flagellum basal body"/>
    <property type="evidence" value="ECO:0007669"/>
    <property type="project" value="UniProtKB-SubCell"/>
</dbReference>
<dbReference type="GO" id="GO:0071973">
    <property type="term" value="P:bacterial-type flagellum-dependent cell motility"/>
    <property type="evidence" value="ECO:0007669"/>
    <property type="project" value="InterPro"/>
</dbReference>
<evidence type="ECO:0000256" key="4">
    <source>
        <dbReference type="ARBA" id="ARBA00021870"/>
    </source>
</evidence>
<accession>A0A1F4U383</accession>
<gene>
    <name evidence="12" type="ORF">A2438_00085</name>
</gene>
<dbReference type="Pfam" id="PF14842">
    <property type="entry name" value="FliG_N"/>
    <property type="match status" value="1"/>
</dbReference>
<dbReference type="GO" id="GO:0003774">
    <property type="term" value="F:cytoskeletal motor activity"/>
    <property type="evidence" value="ECO:0007669"/>
    <property type="project" value="InterPro"/>
</dbReference>
<protein>
    <recommendedName>
        <fullName evidence="4">Flagellar motor switch protein FliG</fullName>
    </recommendedName>
</protein>
<evidence type="ECO:0000256" key="8">
    <source>
        <dbReference type="ARBA" id="ARBA00023136"/>
    </source>
</evidence>
<evidence type="ECO:0000256" key="5">
    <source>
        <dbReference type="ARBA" id="ARBA00022475"/>
    </source>
</evidence>
<keyword evidence="9" id="KW-0975">Bacterial flagellum</keyword>
<reference evidence="12 13" key="1">
    <citation type="journal article" date="2016" name="Nat. Commun.">
        <title>Thousands of microbial genomes shed light on interconnected biogeochemical processes in an aquifer system.</title>
        <authorList>
            <person name="Anantharaman K."/>
            <person name="Brown C.T."/>
            <person name="Hug L.A."/>
            <person name="Sharon I."/>
            <person name="Castelle C.J."/>
            <person name="Probst A.J."/>
            <person name="Thomas B.C."/>
            <person name="Singh A."/>
            <person name="Wilkins M.J."/>
            <person name="Karaoz U."/>
            <person name="Brodie E.L."/>
            <person name="Williams K.H."/>
            <person name="Hubbard S.S."/>
            <person name="Banfield J.F."/>
        </authorList>
    </citation>
    <scope>NUCLEOTIDE SEQUENCE [LARGE SCALE GENOMIC DNA]</scope>
</reference>
<comment type="similarity">
    <text evidence="3">Belongs to the FliG family.</text>
</comment>
<comment type="caution">
    <text evidence="12">The sequence shown here is derived from an EMBL/GenBank/DDBJ whole genome shotgun (WGS) entry which is preliminary data.</text>
</comment>
<proteinExistence type="inferred from homology"/>